<name>A0A5S4ESL6_9PROT</name>
<reference evidence="1 2" key="1">
    <citation type="submission" date="2019-04" db="EMBL/GenBank/DDBJ databases">
        <title>A novel phosphate-accumulating bacterium identified in bioreactor for phosphate removal from wastewater.</title>
        <authorList>
            <person name="Kotlyarov R.Y."/>
            <person name="Beletsky A.V."/>
            <person name="Kallistova A.Y."/>
            <person name="Dorofeev A.G."/>
            <person name="Nikolaev Y.Y."/>
            <person name="Pimenov N.V."/>
            <person name="Ravin N.V."/>
            <person name="Mardanov A.V."/>
        </authorList>
    </citation>
    <scope>NUCLEOTIDE SEQUENCE [LARGE SCALE GENOMIC DNA]</scope>
    <source>
        <strain evidence="1 2">Bin19</strain>
    </source>
</reference>
<proteinExistence type="predicted"/>
<protein>
    <submittedName>
        <fullName evidence="1">Uncharacterized protein</fullName>
    </submittedName>
</protein>
<dbReference type="EMBL" id="SWAD01000007">
    <property type="protein sequence ID" value="TMQ78437.1"/>
    <property type="molecule type" value="Genomic_DNA"/>
</dbReference>
<evidence type="ECO:0000313" key="2">
    <source>
        <dbReference type="Proteomes" id="UP000306324"/>
    </source>
</evidence>
<keyword evidence="2" id="KW-1185">Reference proteome</keyword>
<evidence type="ECO:0000313" key="1">
    <source>
        <dbReference type="EMBL" id="TMQ78437.1"/>
    </source>
</evidence>
<gene>
    <name evidence="1" type="ORF">ACCUM_1665</name>
</gene>
<accession>A0A5S4ESL6</accession>
<dbReference type="AlphaFoldDB" id="A0A5S4ESL6"/>
<dbReference type="Proteomes" id="UP000306324">
    <property type="component" value="Unassembled WGS sequence"/>
</dbReference>
<sequence>MYPDVRKKGLQVDGHQAAHFRHAVHSATFLSLRPLQLLPLVLLRGIPERPPEQCQYQHCGQQPLSSLHHITRRHGPVMGANHSPR</sequence>
<comment type="caution">
    <text evidence="1">The sequence shown here is derived from an EMBL/GenBank/DDBJ whole genome shotgun (WGS) entry which is preliminary data.</text>
</comment>
<organism evidence="1 2">
    <name type="scientific">Candidatus Accumulibacter phosphatis</name>
    <dbReference type="NCBI Taxonomy" id="327160"/>
    <lineage>
        <taxon>Bacteria</taxon>
        <taxon>Pseudomonadati</taxon>
        <taxon>Pseudomonadota</taxon>
        <taxon>Betaproteobacteria</taxon>
        <taxon>Candidatus Accumulibacter</taxon>
    </lineage>
</organism>